<reference evidence="2 3" key="1">
    <citation type="submission" date="2018-09" db="EMBL/GenBank/DDBJ databases">
        <authorList>
            <person name="Zhu H."/>
        </authorList>
    </citation>
    <scope>NUCLEOTIDE SEQUENCE [LARGE SCALE GENOMIC DNA]</scope>
    <source>
        <strain evidence="2 3">K2W22B-5</strain>
    </source>
</reference>
<gene>
    <name evidence="2" type="ORF">D3877_27985</name>
</gene>
<dbReference type="PANTHER" id="PTHR44809">
    <property type="match status" value="1"/>
</dbReference>
<keyword evidence="3" id="KW-1185">Reference proteome</keyword>
<dbReference type="Pfam" id="PF01075">
    <property type="entry name" value="Glyco_transf_9"/>
    <property type="match status" value="1"/>
</dbReference>
<feature type="repeat" description="TPR" evidence="1">
    <location>
        <begin position="111"/>
        <end position="144"/>
    </location>
</feature>
<dbReference type="EMBL" id="QYUL01000006">
    <property type="protein sequence ID" value="RJF76741.1"/>
    <property type="molecule type" value="Genomic_DNA"/>
</dbReference>
<dbReference type="SMART" id="SM00028">
    <property type="entry name" value="TPR"/>
    <property type="match status" value="5"/>
</dbReference>
<accession>A0A418VKV0</accession>
<name>A0A418VKV0_9PROT</name>
<dbReference type="Proteomes" id="UP000283458">
    <property type="component" value="Unassembled WGS sequence"/>
</dbReference>
<organism evidence="2 3">
    <name type="scientific">Azospirillum cavernae</name>
    <dbReference type="NCBI Taxonomy" id="2320860"/>
    <lineage>
        <taxon>Bacteria</taxon>
        <taxon>Pseudomonadati</taxon>
        <taxon>Pseudomonadota</taxon>
        <taxon>Alphaproteobacteria</taxon>
        <taxon>Rhodospirillales</taxon>
        <taxon>Azospirillaceae</taxon>
        <taxon>Azospirillum</taxon>
    </lineage>
</organism>
<proteinExistence type="predicted"/>
<dbReference type="GO" id="GO:0016757">
    <property type="term" value="F:glycosyltransferase activity"/>
    <property type="evidence" value="ECO:0007669"/>
    <property type="project" value="InterPro"/>
</dbReference>
<dbReference type="Pfam" id="PF13432">
    <property type="entry name" value="TPR_16"/>
    <property type="match status" value="3"/>
</dbReference>
<dbReference type="InterPro" id="IPR002201">
    <property type="entry name" value="Glyco_trans_9"/>
</dbReference>
<dbReference type="PANTHER" id="PTHR44809:SF1">
    <property type="entry name" value="PROTEIN O-MANNOSYL-TRANSFERASE TMTC1"/>
    <property type="match status" value="1"/>
</dbReference>
<dbReference type="SUPFAM" id="SSF53756">
    <property type="entry name" value="UDP-Glycosyltransferase/glycogen phosphorylase"/>
    <property type="match status" value="1"/>
</dbReference>
<feature type="repeat" description="TPR" evidence="1">
    <location>
        <begin position="214"/>
        <end position="247"/>
    </location>
</feature>
<dbReference type="Gene3D" id="1.25.40.10">
    <property type="entry name" value="Tetratricopeptide repeat domain"/>
    <property type="match status" value="3"/>
</dbReference>
<dbReference type="InterPro" id="IPR019734">
    <property type="entry name" value="TPR_rpt"/>
</dbReference>
<evidence type="ECO:0000313" key="2">
    <source>
        <dbReference type="EMBL" id="RJF76741.1"/>
    </source>
</evidence>
<dbReference type="InterPro" id="IPR011990">
    <property type="entry name" value="TPR-like_helical_dom_sf"/>
</dbReference>
<keyword evidence="1" id="KW-0802">TPR repeat</keyword>
<dbReference type="AlphaFoldDB" id="A0A418VKV0"/>
<evidence type="ECO:0000313" key="3">
    <source>
        <dbReference type="Proteomes" id="UP000283458"/>
    </source>
</evidence>
<dbReference type="PROSITE" id="PS50005">
    <property type="entry name" value="TPR"/>
    <property type="match status" value="2"/>
</dbReference>
<dbReference type="InterPro" id="IPR052943">
    <property type="entry name" value="TMTC_O-mannosyl-trnsfr"/>
</dbReference>
<dbReference type="Gene3D" id="3.40.50.2000">
    <property type="entry name" value="Glycogen Phosphorylase B"/>
    <property type="match status" value="1"/>
</dbReference>
<sequence>MRRPGFRPRYGGRLSRHVDPLVQNPKSVIQAVADPFDPSASAVQARLEQALALIRAGHSADAEALCRALVGRIPANADSHHLHGLAALSGKRAADALPRLLRAVALAPGVAHFHTNLGTAQQGAGQSASAERSYRHALRLAPDQAETAFNLAKLLALTDRAEMAEALYRLAVALQPGRGKYWSNLGDLFLRLRREAEALRAYARADAVAGGPLVETAVNRGMAHQRLNRLAQALACYDEALVANPDNVAAHWNRALALLVSGRLAEGWDEYEWRWRLAECQPRPFEQPLWNGEALKGQTLLLHAEQGLGDTLHLARYLPLVAERVGELVLECQPPLRRLLADSFSFVTVVSAGDPLPDFDRHLPLLSLPRIFETRLDHIPTATPYLQAPPGAALPPGRAGTVAVGLVWGGDPAHRNDRQRSLDRQALASLLAIPEATFYSLQKGARTSDLADADPAGSAINLAPAIADFVDTAAFIQSLDLVVTVDTSVAHLAGALGRPVCVMLPHSPDWRWLLDRPDSPWYPSARLFRQTAPGDWTGVIHAIAAHLASLRSALATGSGRSFR</sequence>
<dbReference type="SUPFAM" id="SSF48452">
    <property type="entry name" value="TPR-like"/>
    <property type="match status" value="1"/>
</dbReference>
<comment type="caution">
    <text evidence="2">The sequence shown here is derived from an EMBL/GenBank/DDBJ whole genome shotgun (WGS) entry which is preliminary data.</text>
</comment>
<protein>
    <submittedName>
        <fullName evidence="2">Tetratricopeptide repeat protein</fullName>
    </submittedName>
</protein>
<evidence type="ECO:0000256" key="1">
    <source>
        <dbReference type="PROSITE-ProRule" id="PRU00339"/>
    </source>
</evidence>